<evidence type="ECO:0008006" key="3">
    <source>
        <dbReference type="Google" id="ProtNLM"/>
    </source>
</evidence>
<sequence>MWGATATAVAVGTIIATLPPDCTTVVVNGVSYRDCGGNWFEPRYDGHTVIYVAVSDPR</sequence>
<reference evidence="1 2" key="1">
    <citation type="journal article" date="2013" name="Genome Announc.">
        <title>Genome Sequence of Rhizobium lupini HPC(L) Isolated from Saline Desert Soil, Kutch (Gujarat).</title>
        <authorList>
            <person name="Agarwal L."/>
            <person name="Purohit H.J."/>
        </authorList>
    </citation>
    <scope>NUCLEOTIDE SEQUENCE [LARGE SCALE GENOMIC DNA]</scope>
    <source>
        <strain evidence="2">HPC(L)</strain>
    </source>
</reference>
<dbReference type="RefSeq" id="WP_006698994.1">
    <property type="nucleotide sequence ID" value="NZ_AMQQ01000021.1"/>
</dbReference>
<dbReference type="Proteomes" id="UP000017668">
    <property type="component" value="Unassembled WGS sequence"/>
</dbReference>
<keyword evidence="2" id="KW-1185">Reference proteome</keyword>
<accession>A0ABN0HKE2</accession>
<name>A0ABN0HKE2_RHILU</name>
<evidence type="ECO:0000313" key="2">
    <source>
        <dbReference type="Proteomes" id="UP000017668"/>
    </source>
</evidence>
<dbReference type="EMBL" id="AMQQ01000021">
    <property type="protein sequence ID" value="EKJ95051.1"/>
    <property type="molecule type" value="Genomic_DNA"/>
</dbReference>
<organism evidence="1 2">
    <name type="scientific">Bradyrhizobium lupini HPC(L)</name>
    <dbReference type="NCBI Taxonomy" id="1229491"/>
    <lineage>
        <taxon>Bacteria</taxon>
        <taxon>Pseudomonadati</taxon>
        <taxon>Pseudomonadota</taxon>
        <taxon>Alphaproteobacteria</taxon>
        <taxon>Hyphomicrobiales</taxon>
        <taxon>Nitrobacteraceae</taxon>
        <taxon>Bradyrhizobium</taxon>
    </lineage>
</organism>
<comment type="caution">
    <text evidence="1">The sequence shown here is derived from an EMBL/GenBank/DDBJ whole genome shotgun (WGS) entry which is preliminary data.</text>
</comment>
<protein>
    <recommendedName>
        <fullName evidence="3">Secreted protein</fullName>
    </recommendedName>
</protein>
<gene>
    <name evidence="1" type="ORF">C241_14843</name>
</gene>
<evidence type="ECO:0000313" key="1">
    <source>
        <dbReference type="EMBL" id="EKJ95051.1"/>
    </source>
</evidence>
<proteinExistence type="predicted"/>